<dbReference type="AlphaFoldDB" id="A0A814LX84"/>
<evidence type="ECO:0000313" key="3">
    <source>
        <dbReference type="Proteomes" id="UP000663854"/>
    </source>
</evidence>
<keyword evidence="1" id="KW-0472">Membrane</keyword>
<evidence type="ECO:0000256" key="1">
    <source>
        <dbReference type="SAM" id="Phobius"/>
    </source>
</evidence>
<organism evidence="2 3">
    <name type="scientific">Rotaria sordida</name>
    <dbReference type="NCBI Taxonomy" id="392033"/>
    <lineage>
        <taxon>Eukaryota</taxon>
        <taxon>Metazoa</taxon>
        <taxon>Spiralia</taxon>
        <taxon>Gnathifera</taxon>
        <taxon>Rotifera</taxon>
        <taxon>Eurotatoria</taxon>
        <taxon>Bdelloidea</taxon>
        <taxon>Philodinida</taxon>
        <taxon>Philodinidae</taxon>
        <taxon>Rotaria</taxon>
    </lineage>
</organism>
<evidence type="ECO:0000313" key="2">
    <source>
        <dbReference type="EMBL" id="CAF1070434.1"/>
    </source>
</evidence>
<keyword evidence="1" id="KW-0812">Transmembrane</keyword>
<reference evidence="2" key="1">
    <citation type="submission" date="2021-02" db="EMBL/GenBank/DDBJ databases">
        <authorList>
            <person name="Nowell W R."/>
        </authorList>
    </citation>
    <scope>NUCLEOTIDE SEQUENCE</scope>
</reference>
<feature type="transmembrane region" description="Helical" evidence="1">
    <location>
        <begin position="20"/>
        <end position="43"/>
    </location>
</feature>
<evidence type="ECO:0008006" key="4">
    <source>
        <dbReference type="Google" id="ProtNLM"/>
    </source>
</evidence>
<dbReference type="Proteomes" id="UP000663854">
    <property type="component" value="Unassembled WGS sequence"/>
</dbReference>
<comment type="caution">
    <text evidence="2">The sequence shown here is derived from an EMBL/GenBank/DDBJ whole genome shotgun (WGS) entry which is preliminary data.</text>
</comment>
<dbReference type="EMBL" id="CAJNOH010000542">
    <property type="protein sequence ID" value="CAF1070434.1"/>
    <property type="molecule type" value="Genomic_DNA"/>
</dbReference>
<gene>
    <name evidence="2" type="ORF">PYM288_LOCUS18130</name>
</gene>
<accession>A0A814LX84</accession>
<proteinExistence type="predicted"/>
<keyword evidence="1" id="KW-1133">Transmembrane helix</keyword>
<feature type="transmembrane region" description="Helical" evidence="1">
    <location>
        <begin position="111"/>
        <end position="134"/>
    </location>
</feature>
<name>A0A814LX84_9BILA</name>
<sequence>MWYHHFDDQRHLWKMNISSFLIFLASLLLPLLPIASVFCPWLYKEDSAKSKKTNKSIQRSSEGGIPWNWQLLRDVFNWGIWKIFGQVAEPYRDSSTDMDVVSENDAYGTFVLLYAIAFVVISNILLLNVLIAMFK</sequence>
<protein>
    <recommendedName>
        <fullName evidence="4">Ion transport domain-containing protein</fullName>
    </recommendedName>
</protein>